<keyword evidence="3" id="KW-1003">Cell membrane</keyword>
<dbReference type="InterPro" id="IPR010279">
    <property type="entry name" value="YqjD/ElaB"/>
</dbReference>
<keyword evidence="6" id="KW-1133">Transmembrane helix</keyword>
<evidence type="ECO:0000259" key="10">
    <source>
        <dbReference type="Pfam" id="PF19029"/>
    </source>
</evidence>
<evidence type="ECO:0000313" key="12">
    <source>
        <dbReference type="Proteomes" id="UP001629214"/>
    </source>
</evidence>
<comment type="caution">
    <text evidence="11">The sequence shown here is derived from an EMBL/GenBank/DDBJ whole genome shotgun (WGS) entry which is preliminary data.</text>
</comment>
<evidence type="ECO:0000256" key="2">
    <source>
        <dbReference type="ARBA" id="ARBA00010423"/>
    </source>
</evidence>
<feature type="domain" description="DUF883" evidence="10">
    <location>
        <begin position="71"/>
        <end position="99"/>
    </location>
</feature>
<dbReference type="InterPro" id="IPR043605">
    <property type="entry name" value="DUF883_C"/>
</dbReference>
<evidence type="ECO:0000256" key="1">
    <source>
        <dbReference type="ARBA" id="ARBA00004377"/>
    </source>
</evidence>
<evidence type="ECO:0000256" key="8">
    <source>
        <dbReference type="SAM" id="Coils"/>
    </source>
</evidence>
<gene>
    <name evidence="11" type="ORF">PQR63_05675</name>
</gene>
<evidence type="ECO:0000313" key="11">
    <source>
        <dbReference type="EMBL" id="MFL9877856.1"/>
    </source>
</evidence>
<feature type="coiled-coil region" evidence="8">
    <location>
        <begin position="6"/>
        <end position="33"/>
    </location>
</feature>
<feature type="domain" description="DUF883" evidence="9">
    <location>
        <begin position="11"/>
        <end position="49"/>
    </location>
</feature>
<dbReference type="Pfam" id="PF05957">
    <property type="entry name" value="DUF883"/>
    <property type="match status" value="1"/>
</dbReference>
<keyword evidence="7" id="KW-0472">Membrane</keyword>
<keyword evidence="8" id="KW-0175">Coiled coil</keyword>
<evidence type="ECO:0000256" key="6">
    <source>
        <dbReference type="ARBA" id="ARBA00022989"/>
    </source>
</evidence>
<name>A0ABW8Z494_9BURK</name>
<comment type="subcellular location">
    <subcellularLocation>
        <location evidence="1">Cell inner membrane</location>
        <topology evidence="1">Single-pass membrane protein</topology>
    </subcellularLocation>
</comment>
<keyword evidence="4" id="KW-0997">Cell inner membrane</keyword>
<protein>
    <submittedName>
        <fullName evidence="11">DUF883 family protein</fullName>
    </submittedName>
</protein>
<dbReference type="EMBL" id="JAQQFR010000003">
    <property type="protein sequence ID" value="MFL9877856.1"/>
    <property type="molecule type" value="Genomic_DNA"/>
</dbReference>
<evidence type="ECO:0000256" key="7">
    <source>
        <dbReference type="ARBA" id="ARBA00023136"/>
    </source>
</evidence>
<dbReference type="InterPro" id="IPR043604">
    <property type="entry name" value="DUF883_N"/>
</dbReference>
<dbReference type="Pfam" id="PF19029">
    <property type="entry name" value="DUF883_C"/>
    <property type="match status" value="1"/>
</dbReference>
<dbReference type="Proteomes" id="UP001629214">
    <property type="component" value="Unassembled WGS sequence"/>
</dbReference>
<dbReference type="PANTHER" id="PTHR35893">
    <property type="entry name" value="INNER MEMBRANE PROTEIN-RELATED"/>
    <property type="match status" value="1"/>
</dbReference>
<dbReference type="RefSeq" id="WP_050479500.1">
    <property type="nucleotide sequence ID" value="NZ_JAQQFR010000003.1"/>
</dbReference>
<organism evidence="11 12">
    <name type="scientific">Herbaspirillum rhizosphaerae</name>
    <dbReference type="NCBI Taxonomy" id="346179"/>
    <lineage>
        <taxon>Bacteria</taxon>
        <taxon>Pseudomonadati</taxon>
        <taxon>Pseudomonadota</taxon>
        <taxon>Betaproteobacteria</taxon>
        <taxon>Burkholderiales</taxon>
        <taxon>Oxalobacteraceae</taxon>
        <taxon>Herbaspirillum</taxon>
    </lineage>
</organism>
<evidence type="ECO:0000256" key="3">
    <source>
        <dbReference type="ARBA" id="ARBA00022475"/>
    </source>
</evidence>
<evidence type="ECO:0000256" key="5">
    <source>
        <dbReference type="ARBA" id="ARBA00022692"/>
    </source>
</evidence>
<keyword evidence="12" id="KW-1185">Reference proteome</keyword>
<reference evidence="11 12" key="1">
    <citation type="journal article" date="2024" name="Chem. Sci.">
        <title>Discovery of megapolipeptins by genome mining of a Burkholderiales bacteria collection.</title>
        <authorList>
            <person name="Paulo B.S."/>
            <person name="Recchia M.J.J."/>
            <person name="Lee S."/>
            <person name="Fergusson C.H."/>
            <person name="Romanowski S.B."/>
            <person name="Hernandez A."/>
            <person name="Krull N."/>
            <person name="Liu D.Y."/>
            <person name="Cavanagh H."/>
            <person name="Bos A."/>
            <person name="Gray C.A."/>
            <person name="Murphy B.T."/>
            <person name="Linington R.G."/>
            <person name="Eustaquio A.S."/>
        </authorList>
    </citation>
    <scope>NUCLEOTIDE SEQUENCE [LARGE SCALE GENOMIC DNA]</scope>
    <source>
        <strain evidence="11 12">RL21-008-BIB-B</strain>
    </source>
</reference>
<accession>A0ABW8Z494</accession>
<evidence type="ECO:0000256" key="4">
    <source>
        <dbReference type="ARBA" id="ARBA00022519"/>
    </source>
</evidence>
<comment type="similarity">
    <text evidence="2">Belongs to the ElaB/YgaM/YqjD family.</text>
</comment>
<dbReference type="PANTHER" id="PTHR35893:SF3">
    <property type="entry name" value="INNER MEMBRANE PROTEIN"/>
    <property type="match status" value="1"/>
</dbReference>
<evidence type="ECO:0000259" key="9">
    <source>
        <dbReference type="Pfam" id="PF05957"/>
    </source>
</evidence>
<sequence>MREEKLRTVRTDVQVLLQEAQELFNEAAAATGQKAADLRAKGEEILDRAFIKAQGIQSYVVQTGKEIAATTDDYVQSNPWRAIAISTGVGLLLGLCVSRSCER</sequence>
<keyword evidence="5" id="KW-0812">Transmembrane</keyword>
<proteinExistence type="inferred from homology"/>